<feature type="coiled-coil region" evidence="1">
    <location>
        <begin position="50"/>
        <end position="87"/>
    </location>
</feature>
<feature type="region of interest" description="Disordered" evidence="2">
    <location>
        <begin position="107"/>
        <end position="170"/>
    </location>
</feature>
<dbReference type="EMBL" id="GL732646">
    <property type="protein sequence ID" value="EFX68897.1"/>
    <property type="molecule type" value="Genomic_DNA"/>
</dbReference>
<feature type="compositionally biased region" description="Basic and acidic residues" evidence="2">
    <location>
        <begin position="107"/>
        <end position="128"/>
    </location>
</feature>
<dbReference type="AlphaFoldDB" id="E9HH83"/>
<evidence type="ECO:0000313" key="4">
    <source>
        <dbReference type="Proteomes" id="UP000000305"/>
    </source>
</evidence>
<dbReference type="PANTHER" id="PTHR22954:SF3">
    <property type="entry name" value="PROTEIN CBG08539"/>
    <property type="match status" value="1"/>
</dbReference>
<dbReference type="Proteomes" id="UP000000305">
    <property type="component" value="Unassembled WGS sequence"/>
</dbReference>
<proteinExistence type="predicted"/>
<sequence>MVQQLKSSRSSTTDHMTRAIGLINGFATRVMTQEDIYSIGVYESRLKSLYGKYQVTLKEIEEKLKAIKAAQEELDEKQNITLQTQEEVLGASAITKQKREEWLKAIETKKEEEKERRNVGKSNSDDQRPYSTSNGGQTGTSNANRKHNNSSSSSFSNTVNQIAATTNKAF</sequence>
<dbReference type="PANTHER" id="PTHR22954">
    <property type="entry name" value="RETROVIRAL PROTEASE-RELATED"/>
    <property type="match status" value="1"/>
</dbReference>
<gene>
    <name evidence="3" type="ORF">DAPPUDRAFT_114163</name>
</gene>
<dbReference type="InParanoid" id="E9HH83"/>
<reference evidence="3 4" key="1">
    <citation type="journal article" date="2011" name="Science">
        <title>The ecoresponsive genome of Daphnia pulex.</title>
        <authorList>
            <person name="Colbourne J.K."/>
            <person name="Pfrender M.E."/>
            <person name="Gilbert D."/>
            <person name="Thomas W.K."/>
            <person name="Tucker A."/>
            <person name="Oakley T.H."/>
            <person name="Tokishita S."/>
            <person name="Aerts A."/>
            <person name="Arnold G.J."/>
            <person name="Basu M.K."/>
            <person name="Bauer D.J."/>
            <person name="Caceres C.E."/>
            <person name="Carmel L."/>
            <person name="Casola C."/>
            <person name="Choi J.H."/>
            <person name="Detter J.C."/>
            <person name="Dong Q."/>
            <person name="Dusheyko S."/>
            <person name="Eads B.D."/>
            <person name="Frohlich T."/>
            <person name="Geiler-Samerotte K.A."/>
            <person name="Gerlach D."/>
            <person name="Hatcher P."/>
            <person name="Jogdeo S."/>
            <person name="Krijgsveld J."/>
            <person name="Kriventseva E.V."/>
            <person name="Kultz D."/>
            <person name="Laforsch C."/>
            <person name="Lindquist E."/>
            <person name="Lopez J."/>
            <person name="Manak J.R."/>
            <person name="Muller J."/>
            <person name="Pangilinan J."/>
            <person name="Patwardhan R.P."/>
            <person name="Pitluck S."/>
            <person name="Pritham E.J."/>
            <person name="Rechtsteiner A."/>
            <person name="Rho M."/>
            <person name="Rogozin I.B."/>
            <person name="Sakarya O."/>
            <person name="Salamov A."/>
            <person name="Schaack S."/>
            <person name="Shapiro H."/>
            <person name="Shiga Y."/>
            <person name="Skalitzky C."/>
            <person name="Smith Z."/>
            <person name="Souvorov A."/>
            <person name="Sung W."/>
            <person name="Tang Z."/>
            <person name="Tsuchiya D."/>
            <person name="Tu H."/>
            <person name="Vos H."/>
            <person name="Wang M."/>
            <person name="Wolf Y.I."/>
            <person name="Yamagata H."/>
            <person name="Yamada T."/>
            <person name="Ye Y."/>
            <person name="Shaw J.R."/>
            <person name="Andrews J."/>
            <person name="Crease T.J."/>
            <person name="Tang H."/>
            <person name="Lucas S.M."/>
            <person name="Robertson H.M."/>
            <person name="Bork P."/>
            <person name="Koonin E.V."/>
            <person name="Zdobnov E.M."/>
            <person name="Grigoriev I.V."/>
            <person name="Lynch M."/>
            <person name="Boore J.L."/>
        </authorList>
    </citation>
    <scope>NUCLEOTIDE SEQUENCE [LARGE SCALE GENOMIC DNA]</scope>
</reference>
<evidence type="ECO:0000256" key="1">
    <source>
        <dbReference type="SAM" id="Coils"/>
    </source>
</evidence>
<dbReference type="PhylomeDB" id="E9HH83"/>
<keyword evidence="1" id="KW-0175">Coiled coil</keyword>
<organism evidence="3 4">
    <name type="scientific">Daphnia pulex</name>
    <name type="common">Water flea</name>
    <dbReference type="NCBI Taxonomy" id="6669"/>
    <lineage>
        <taxon>Eukaryota</taxon>
        <taxon>Metazoa</taxon>
        <taxon>Ecdysozoa</taxon>
        <taxon>Arthropoda</taxon>
        <taxon>Crustacea</taxon>
        <taxon>Branchiopoda</taxon>
        <taxon>Diplostraca</taxon>
        <taxon>Cladocera</taxon>
        <taxon>Anomopoda</taxon>
        <taxon>Daphniidae</taxon>
        <taxon>Daphnia</taxon>
    </lineage>
</organism>
<feature type="compositionally biased region" description="Polar residues" evidence="2">
    <location>
        <begin position="161"/>
        <end position="170"/>
    </location>
</feature>
<accession>E9HH83</accession>
<feature type="compositionally biased region" description="Low complexity" evidence="2">
    <location>
        <begin position="149"/>
        <end position="160"/>
    </location>
</feature>
<dbReference type="HOGENOM" id="CLU_1808154_0_0_1"/>
<name>E9HH83_DAPPU</name>
<evidence type="ECO:0000313" key="3">
    <source>
        <dbReference type="EMBL" id="EFX68897.1"/>
    </source>
</evidence>
<dbReference type="KEGG" id="dpx:DAPPUDRAFT_114163"/>
<evidence type="ECO:0000256" key="2">
    <source>
        <dbReference type="SAM" id="MobiDB-lite"/>
    </source>
</evidence>
<protein>
    <submittedName>
        <fullName evidence="3">Uncharacterized protein</fullName>
    </submittedName>
</protein>
<keyword evidence="4" id="KW-1185">Reference proteome</keyword>